<dbReference type="InterPro" id="IPR036388">
    <property type="entry name" value="WH-like_DNA-bd_sf"/>
</dbReference>
<sequence length="937" mass="100370">MEIRVLGPVEVWAAGRQVEIGPPRQRAVLAAIAVDVGRPVLVDDLVDRIWGEHPPQRARHALYVYIARLRQALAESGGRLVRRSGGYLLDADADLVDLHRFRSLLAAAHDPRRTDTDRSSLSRRALTLWRGTPLGDIGGDWADRSREGWRQLRLDAAVTWAQAELRLGNAAAVVGPLTQLIDEYPLAEPLAVALMRALYASGNAAQALEHYAVTRQSLVEQLGADPGPELRDVHAMILRGGAADPARTPPAVPTGPEAPALLPPDVPGFAGRDRELALLDEVLAGAGEYPTALPIVALSGTAGVGKTTLAVHWAHRVAERFPDGQLYVNLRGFDPSGTPLPPAEAVRGFLEALAVPPDRVPAGQEARVGLYRSLLAGRRVLVILDNARDAEQVRPLLPGAPGCLVVVTSRDQLTGLVAVEGARPIALQLLSATESRQLLVRRLGARCAVTEPDALDEVITHCARLPLALAVVAARAATQPLLPLSGLARELRDAAGGLDAFDGGDASCDVRSVFSWSYRSLSPRAAQLFRLLGLHPGAEIAVPAAASLVGVPVPEVVPVLAELTRAHLVSACAVGRYTLHDLLRAYAAELTVATDTAVARHAALHRVLDHYLHTAYGAARLLEPHREPITLCPPRPGVVTVPITDPGAALAWFATEHGALTDAVARAADADLATHTWQLAWSITSYSNRRGHWHDQAVVHRVALDAVCRTGDLVGQASSHRGLARAIFRLGRHEDAETHLRRAVVLAEQLGDLPGHARAHHGLAIVLEHRRAYAEALRHAEKALALYVAAGHGNGEAEALNGVGWCHALLGDYRRSLACAQRALPLLRKFGDRHAEGSAWDTVGYAYAHLGRHRRAIACYERALRLFREVGERFLEAETLTNLGDVHQLAGDLDGACRAWHDALTILDQLGHANAAQVRAKLDGTPTGGGALRLSAV</sequence>
<keyword evidence="9" id="KW-1185">Reference proteome</keyword>
<dbReference type="InterPro" id="IPR051677">
    <property type="entry name" value="AfsR-DnrI-RedD_regulator"/>
</dbReference>
<dbReference type="PROSITE" id="PS50005">
    <property type="entry name" value="TPR"/>
    <property type="match status" value="1"/>
</dbReference>
<dbReference type="GO" id="GO:0043531">
    <property type="term" value="F:ADP binding"/>
    <property type="evidence" value="ECO:0007669"/>
    <property type="project" value="InterPro"/>
</dbReference>
<keyword evidence="2" id="KW-0805">Transcription regulation</keyword>
<dbReference type="InterPro" id="IPR001867">
    <property type="entry name" value="OmpR/PhoB-type_DNA-bd"/>
</dbReference>
<dbReference type="PANTHER" id="PTHR35807:SF1">
    <property type="entry name" value="TRANSCRIPTIONAL REGULATOR REDD"/>
    <property type="match status" value="1"/>
</dbReference>
<dbReference type="InterPro" id="IPR002182">
    <property type="entry name" value="NB-ARC"/>
</dbReference>
<comment type="similarity">
    <text evidence="1">Belongs to the AfsR/DnrI/RedD regulatory family.</text>
</comment>
<protein>
    <submittedName>
        <fullName evidence="8">DNA-binding transcriptional activator of the SARP family</fullName>
    </submittedName>
</protein>
<reference evidence="9" key="1">
    <citation type="submission" date="2016-10" db="EMBL/GenBank/DDBJ databases">
        <authorList>
            <person name="Varghese N."/>
            <person name="Submissions S."/>
        </authorList>
    </citation>
    <scope>NUCLEOTIDE SEQUENCE [LARGE SCALE GENOMIC DNA]</scope>
    <source>
        <strain evidence="9">DSM 45245</strain>
    </source>
</reference>
<evidence type="ECO:0000259" key="7">
    <source>
        <dbReference type="PROSITE" id="PS51755"/>
    </source>
</evidence>
<keyword evidence="3 6" id="KW-0238">DNA-binding</keyword>
<evidence type="ECO:0000256" key="5">
    <source>
        <dbReference type="PROSITE-ProRule" id="PRU00339"/>
    </source>
</evidence>
<gene>
    <name evidence="8" type="ORF">SAMN05444365_104212</name>
</gene>
<evidence type="ECO:0000256" key="1">
    <source>
        <dbReference type="ARBA" id="ARBA00005820"/>
    </source>
</evidence>
<dbReference type="InterPro" id="IPR005158">
    <property type="entry name" value="BTAD"/>
</dbReference>
<feature type="repeat" description="TPR" evidence="5">
    <location>
        <begin position="837"/>
        <end position="870"/>
    </location>
</feature>
<feature type="domain" description="OmpR/PhoB-type" evidence="7">
    <location>
        <begin position="1"/>
        <end position="91"/>
    </location>
</feature>
<dbReference type="SMART" id="SM00028">
    <property type="entry name" value="TPR"/>
    <property type="match status" value="5"/>
</dbReference>
<dbReference type="SMART" id="SM00382">
    <property type="entry name" value="AAA"/>
    <property type="match status" value="1"/>
</dbReference>
<proteinExistence type="inferred from homology"/>
<evidence type="ECO:0000256" key="3">
    <source>
        <dbReference type="ARBA" id="ARBA00023125"/>
    </source>
</evidence>
<dbReference type="RefSeq" id="WP_091556762.1">
    <property type="nucleotide sequence ID" value="NZ_FNPH01000004.1"/>
</dbReference>
<dbReference type="Pfam" id="PF03704">
    <property type="entry name" value="BTAD"/>
    <property type="match status" value="1"/>
</dbReference>
<evidence type="ECO:0000256" key="6">
    <source>
        <dbReference type="PROSITE-ProRule" id="PRU01091"/>
    </source>
</evidence>
<organism evidence="8 9">
    <name type="scientific">Micromonospora pattaloongensis</name>
    <dbReference type="NCBI Taxonomy" id="405436"/>
    <lineage>
        <taxon>Bacteria</taxon>
        <taxon>Bacillati</taxon>
        <taxon>Actinomycetota</taxon>
        <taxon>Actinomycetes</taxon>
        <taxon>Micromonosporales</taxon>
        <taxon>Micromonosporaceae</taxon>
        <taxon>Micromonospora</taxon>
    </lineage>
</organism>
<accession>A0A1H3NXC7</accession>
<dbReference type="SUPFAM" id="SSF46894">
    <property type="entry name" value="C-terminal effector domain of the bipartite response regulators"/>
    <property type="match status" value="1"/>
</dbReference>
<dbReference type="InterPro" id="IPR016032">
    <property type="entry name" value="Sig_transdc_resp-reg_C-effctor"/>
</dbReference>
<dbReference type="PRINTS" id="PR00364">
    <property type="entry name" value="DISEASERSIST"/>
</dbReference>
<evidence type="ECO:0000256" key="2">
    <source>
        <dbReference type="ARBA" id="ARBA00023015"/>
    </source>
</evidence>
<dbReference type="Pfam" id="PF13424">
    <property type="entry name" value="TPR_12"/>
    <property type="match status" value="2"/>
</dbReference>
<dbReference type="PANTHER" id="PTHR35807">
    <property type="entry name" value="TRANSCRIPTIONAL REGULATOR REDD-RELATED"/>
    <property type="match status" value="1"/>
</dbReference>
<dbReference type="InterPro" id="IPR003593">
    <property type="entry name" value="AAA+_ATPase"/>
</dbReference>
<dbReference type="GO" id="GO:0000160">
    <property type="term" value="P:phosphorelay signal transduction system"/>
    <property type="evidence" value="ECO:0007669"/>
    <property type="project" value="InterPro"/>
</dbReference>
<dbReference type="CDD" id="cd15831">
    <property type="entry name" value="BTAD"/>
    <property type="match status" value="1"/>
</dbReference>
<dbReference type="Gene3D" id="3.40.50.300">
    <property type="entry name" value="P-loop containing nucleotide triphosphate hydrolases"/>
    <property type="match status" value="1"/>
</dbReference>
<feature type="DNA-binding region" description="OmpR/PhoB-type" evidence="6">
    <location>
        <begin position="1"/>
        <end position="91"/>
    </location>
</feature>
<evidence type="ECO:0000313" key="8">
    <source>
        <dbReference type="EMBL" id="SDY93468.1"/>
    </source>
</evidence>
<dbReference type="GO" id="GO:0006355">
    <property type="term" value="P:regulation of DNA-templated transcription"/>
    <property type="evidence" value="ECO:0007669"/>
    <property type="project" value="InterPro"/>
</dbReference>
<keyword evidence="4" id="KW-0804">Transcription</keyword>
<name>A0A1H3NXC7_9ACTN</name>
<dbReference type="GO" id="GO:0003677">
    <property type="term" value="F:DNA binding"/>
    <property type="evidence" value="ECO:0007669"/>
    <property type="project" value="UniProtKB-UniRule"/>
</dbReference>
<dbReference type="PROSITE" id="PS51755">
    <property type="entry name" value="OMPR_PHOB"/>
    <property type="match status" value="1"/>
</dbReference>
<dbReference type="SMART" id="SM00862">
    <property type="entry name" value="Trans_reg_C"/>
    <property type="match status" value="1"/>
</dbReference>
<dbReference type="Gene3D" id="1.25.40.10">
    <property type="entry name" value="Tetratricopeptide repeat domain"/>
    <property type="match status" value="2"/>
</dbReference>
<dbReference type="SUPFAM" id="SSF48452">
    <property type="entry name" value="TPR-like"/>
    <property type="match status" value="2"/>
</dbReference>
<keyword evidence="5" id="KW-0802">TPR repeat</keyword>
<dbReference type="Pfam" id="PF00486">
    <property type="entry name" value="Trans_reg_C"/>
    <property type="match status" value="1"/>
</dbReference>
<dbReference type="InterPro" id="IPR019734">
    <property type="entry name" value="TPR_rpt"/>
</dbReference>
<dbReference type="AlphaFoldDB" id="A0A1H3NXC7"/>
<dbReference type="InterPro" id="IPR027417">
    <property type="entry name" value="P-loop_NTPase"/>
</dbReference>
<dbReference type="SUPFAM" id="SSF52540">
    <property type="entry name" value="P-loop containing nucleoside triphosphate hydrolases"/>
    <property type="match status" value="1"/>
</dbReference>
<dbReference type="Gene3D" id="1.10.10.10">
    <property type="entry name" value="Winged helix-like DNA-binding domain superfamily/Winged helix DNA-binding domain"/>
    <property type="match status" value="1"/>
</dbReference>
<dbReference type="InterPro" id="IPR011990">
    <property type="entry name" value="TPR-like_helical_dom_sf"/>
</dbReference>
<evidence type="ECO:0000313" key="9">
    <source>
        <dbReference type="Proteomes" id="UP000242415"/>
    </source>
</evidence>
<dbReference type="EMBL" id="FNPH01000004">
    <property type="protein sequence ID" value="SDY93468.1"/>
    <property type="molecule type" value="Genomic_DNA"/>
</dbReference>
<dbReference type="Pfam" id="PF00931">
    <property type="entry name" value="NB-ARC"/>
    <property type="match status" value="1"/>
</dbReference>
<dbReference type="OrthoDB" id="7628974at2"/>
<evidence type="ECO:0000256" key="4">
    <source>
        <dbReference type="ARBA" id="ARBA00023163"/>
    </source>
</evidence>
<dbReference type="STRING" id="405436.SAMN05444365_104212"/>
<dbReference type="SMART" id="SM01043">
    <property type="entry name" value="BTAD"/>
    <property type="match status" value="1"/>
</dbReference>
<dbReference type="Proteomes" id="UP000242415">
    <property type="component" value="Unassembled WGS sequence"/>
</dbReference>